<evidence type="ECO:0000313" key="1">
    <source>
        <dbReference type="EMBL" id="MFB5759082.1"/>
    </source>
</evidence>
<sequence length="273" mass="32196">MNQKQLNKLLSPNDREEIYIPNEIFKDIFNSEQLKSAKSIAFTYNYYCLITYLYRYCKYGQGEFFTSELIKEILGYAGNNKTLDYIIKKNGILDCLQYTLTMRNFPISYEMGDYNILNFTMYSDLDLETKIIINMSKNFKIKYPVKAFHRTEESRDENLNDGTFYDISNTHLFDINIFIDMVGNEEIGTIGFYLYQYLKYKNDLFKGGYTVSFEKLEKECGVSKNTIMKYSNLLESKGYLDVINNGYRDDHRENDEGNSKHMFPNTYKVLCKG</sequence>
<gene>
    <name evidence="1" type="ORF">ACE5LO_01615</name>
</gene>
<proteinExistence type="predicted"/>
<reference evidence="1 2" key="1">
    <citation type="submission" date="2024-09" db="EMBL/GenBank/DDBJ databases">
        <title>Paenibacillus zeirhizospherea sp. nov., isolated from surface of the maize (Zea mays) roots in a horticulture field, Hungary.</title>
        <authorList>
            <person name="Marton D."/>
            <person name="Farkas M."/>
            <person name="Bedics A."/>
            <person name="Toth E."/>
            <person name="Tancsics A."/>
            <person name="Boka K."/>
            <person name="Marati G."/>
            <person name="Kriszt B."/>
            <person name="Cserhati M."/>
        </authorList>
    </citation>
    <scope>NUCLEOTIDE SEQUENCE [LARGE SCALE GENOMIC DNA]</scope>
    <source>
        <strain evidence="1 2">JCM 18446</strain>
    </source>
</reference>
<dbReference type="RefSeq" id="WP_375518334.1">
    <property type="nucleotide sequence ID" value="NZ_JBHIRY010000001.1"/>
</dbReference>
<evidence type="ECO:0000313" key="2">
    <source>
        <dbReference type="Proteomes" id="UP001580430"/>
    </source>
</evidence>
<dbReference type="EMBL" id="JBHIRY010000001">
    <property type="protein sequence ID" value="MFB5759082.1"/>
    <property type="molecule type" value="Genomic_DNA"/>
</dbReference>
<name>A0ABV5BV06_9BACL</name>
<organism evidence="1 2">
    <name type="scientific">Paenibacillus medicaginis</name>
    <dbReference type="NCBI Taxonomy" id="1470560"/>
    <lineage>
        <taxon>Bacteria</taxon>
        <taxon>Bacillati</taxon>
        <taxon>Bacillota</taxon>
        <taxon>Bacilli</taxon>
        <taxon>Bacillales</taxon>
        <taxon>Paenibacillaceae</taxon>
        <taxon>Paenibacillus</taxon>
    </lineage>
</organism>
<protein>
    <submittedName>
        <fullName evidence="1">Helix-turn-helix domain-containing protein</fullName>
    </submittedName>
</protein>
<accession>A0ABV5BV06</accession>
<keyword evidence="2" id="KW-1185">Reference proteome</keyword>
<comment type="caution">
    <text evidence="1">The sequence shown here is derived from an EMBL/GenBank/DDBJ whole genome shotgun (WGS) entry which is preliminary data.</text>
</comment>
<dbReference type="Pfam" id="PF13730">
    <property type="entry name" value="HTH_36"/>
    <property type="match status" value="1"/>
</dbReference>
<dbReference type="Proteomes" id="UP001580430">
    <property type="component" value="Unassembled WGS sequence"/>
</dbReference>